<dbReference type="AlphaFoldDB" id="A0A5B8IBF6"/>
<dbReference type="RefSeq" id="WP_042868206.1">
    <property type="nucleotide sequence ID" value="NZ_CM001975.1"/>
</dbReference>
<dbReference type="GO" id="GO:0044550">
    <property type="term" value="P:secondary metabolite biosynthetic process"/>
    <property type="evidence" value="ECO:0007669"/>
    <property type="project" value="TreeGrafter"/>
</dbReference>
<dbReference type="STRING" id="568768.GCA_000406125_00408"/>
<evidence type="ECO:0000259" key="1">
    <source>
        <dbReference type="Pfam" id="PF00501"/>
    </source>
</evidence>
<dbReference type="Pfam" id="PF00501">
    <property type="entry name" value="AMP-binding"/>
    <property type="match status" value="1"/>
</dbReference>
<reference evidence="2 3" key="1">
    <citation type="journal article" date="2019" name="Environ. Microbiol.">
        <title>The phytopathogenic nature of Dickeya aquatica 174/2 and the dynamic early evolution of Dickeya pathogenicity.</title>
        <authorList>
            <person name="Duprey A."/>
            <person name="Taib N."/>
            <person name="Leonard S."/>
            <person name="Garin T."/>
            <person name="Flandrois J.P."/>
            <person name="Nasser W."/>
            <person name="Brochier-Armanet C."/>
            <person name="Reverchon S."/>
        </authorList>
    </citation>
    <scope>NUCLEOTIDE SEQUENCE [LARGE SCALE GENOMIC DNA]</scope>
    <source>
        <strain evidence="2 3">NCPPB 569</strain>
    </source>
</reference>
<dbReference type="Gene3D" id="3.40.50.12780">
    <property type="entry name" value="N-terminal domain of ligase-like"/>
    <property type="match status" value="1"/>
</dbReference>
<dbReference type="KEGG" id="dic:Dpoa569_0003540"/>
<proteinExistence type="predicted"/>
<dbReference type="InterPro" id="IPR045851">
    <property type="entry name" value="AMP-bd_C_sf"/>
</dbReference>
<name>A0A5B8IBF6_9GAMM</name>
<dbReference type="PANTHER" id="PTHR45527:SF1">
    <property type="entry name" value="FATTY ACID SYNTHASE"/>
    <property type="match status" value="1"/>
</dbReference>
<dbReference type="GO" id="GO:0016874">
    <property type="term" value="F:ligase activity"/>
    <property type="evidence" value="ECO:0007669"/>
    <property type="project" value="UniProtKB-KW"/>
</dbReference>
<dbReference type="Gene3D" id="3.30.300.30">
    <property type="match status" value="1"/>
</dbReference>
<dbReference type="SUPFAM" id="SSF56801">
    <property type="entry name" value="Acetyl-CoA synthetase-like"/>
    <property type="match status" value="1"/>
</dbReference>
<keyword evidence="2" id="KW-0436">Ligase</keyword>
<evidence type="ECO:0000313" key="3">
    <source>
        <dbReference type="Proteomes" id="UP000320591"/>
    </source>
</evidence>
<dbReference type="EMBL" id="CP042220">
    <property type="protein sequence ID" value="QDX31501.1"/>
    <property type="molecule type" value="Genomic_DNA"/>
</dbReference>
<dbReference type="GO" id="GO:0031177">
    <property type="term" value="F:phosphopantetheine binding"/>
    <property type="evidence" value="ECO:0007669"/>
    <property type="project" value="TreeGrafter"/>
</dbReference>
<dbReference type="Proteomes" id="UP000320591">
    <property type="component" value="Chromosome"/>
</dbReference>
<sequence length="503" mass="55819">MFLSQVKPLFEKLKNQEDAIAIINQQSDYSYAALGKRVAAITAYLVPFRGQTVLIHGHKQIDAVAAILASILSNCCFTFVDEANPASRVQKITLMTKATVILNTSDKALDDLEVNAQIMTAALPDGDPSVLSVPDTLTQPLFYILSTSGSTGEPKGVRISYDNFAAFNAWFADDITLNAAGSHVNHACLSFDMGILDLVPPLCRGKTVLMLDHKNNMLPRQNIKLMLRNAHKPITSWFSTPSFAELMLKDAQFNAQSFPSFTHFFIGGERVSPWLIQALQQRFPDMTIFHAYGPTETTCLTHCWVLPNPVVTHSGLLPLGHPRGLNNVLIVDDEGHPLPPGTTGEVRLYGPQVSQGYLPDDHPRNVTFGCDHHGRYYATGDKGYIDKSGSLFICGRDDGQIKLNGNRIEIAEIEMAACDHDNVMQCCLAVSEDRHSASTPHLFVQLADNSPARYDDFRRHLAQRLPANMIPRSIIFQQNFPMTLHAKIDKKALLQELENRQRV</sequence>
<gene>
    <name evidence="2" type="ORF">Dpoa569_0003540</name>
</gene>
<protein>
    <submittedName>
        <fullName evidence="2">D-alanine--poly(Phosphoribitol) ligase</fullName>
    </submittedName>
</protein>
<dbReference type="OrthoDB" id="9757559at2"/>
<dbReference type="InterPro" id="IPR042099">
    <property type="entry name" value="ANL_N_sf"/>
</dbReference>
<dbReference type="PANTHER" id="PTHR45527">
    <property type="entry name" value="NONRIBOSOMAL PEPTIDE SYNTHETASE"/>
    <property type="match status" value="1"/>
</dbReference>
<keyword evidence="3" id="KW-1185">Reference proteome</keyword>
<dbReference type="InterPro" id="IPR000873">
    <property type="entry name" value="AMP-dep_synth/lig_dom"/>
</dbReference>
<organism evidence="2 3">
    <name type="scientific">Dickeya poaceiphila</name>
    <dbReference type="NCBI Taxonomy" id="568768"/>
    <lineage>
        <taxon>Bacteria</taxon>
        <taxon>Pseudomonadati</taxon>
        <taxon>Pseudomonadota</taxon>
        <taxon>Gammaproteobacteria</taxon>
        <taxon>Enterobacterales</taxon>
        <taxon>Pectobacteriaceae</taxon>
        <taxon>Dickeya</taxon>
    </lineage>
</organism>
<dbReference type="GO" id="GO:0043041">
    <property type="term" value="P:amino acid activation for nonribosomal peptide biosynthetic process"/>
    <property type="evidence" value="ECO:0007669"/>
    <property type="project" value="TreeGrafter"/>
</dbReference>
<feature type="domain" description="AMP-dependent synthetase/ligase" evidence="1">
    <location>
        <begin position="11"/>
        <end position="358"/>
    </location>
</feature>
<evidence type="ECO:0000313" key="2">
    <source>
        <dbReference type="EMBL" id="QDX31501.1"/>
    </source>
</evidence>
<dbReference type="GO" id="GO:0005737">
    <property type="term" value="C:cytoplasm"/>
    <property type="evidence" value="ECO:0007669"/>
    <property type="project" value="TreeGrafter"/>
</dbReference>
<accession>A0A5B8IBF6</accession>